<feature type="transmembrane region" description="Helical" evidence="1">
    <location>
        <begin position="7"/>
        <end position="28"/>
    </location>
</feature>
<sequence length="187" mass="20750">MKHHHSHIALLMVALSITIFIFALYGYMHYAVGVSLDRALVAREAVKNEQVYKNQRQGLTSLYNDTIKDRAALPLLFVADDQKVEFIEKIESFGDTTNARVILSGIVADDLATSPVGTLGRISIRVDAVGSWASIMRVLKMAETLPYKSSVSGVRVDLSGDSPDAKEVKREWRVTFVLDTASIRRVI</sequence>
<dbReference type="Proteomes" id="UP000178089">
    <property type="component" value="Unassembled WGS sequence"/>
</dbReference>
<organism evidence="2 3">
    <name type="scientific">Candidatus Taylorbacteria bacterium RIFCSPHIGHO2_12_FULL_45_16</name>
    <dbReference type="NCBI Taxonomy" id="1802315"/>
    <lineage>
        <taxon>Bacteria</taxon>
        <taxon>Candidatus Tayloriibacteriota</taxon>
    </lineage>
</organism>
<keyword evidence="1" id="KW-1133">Transmembrane helix</keyword>
<evidence type="ECO:0000313" key="2">
    <source>
        <dbReference type="EMBL" id="OHA29699.1"/>
    </source>
</evidence>
<protein>
    <submittedName>
        <fullName evidence="2">Uncharacterized protein</fullName>
    </submittedName>
</protein>
<gene>
    <name evidence="2" type="ORF">A3F51_03150</name>
</gene>
<reference evidence="2 3" key="1">
    <citation type="journal article" date="2016" name="Nat. Commun.">
        <title>Thousands of microbial genomes shed light on interconnected biogeochemical processes in an aquifer system.</title>
        <authorList>
            <person name="Anantharaman K."/>
            <person name="Brown C.T."/>
            <person name="Hug L.A."/>
            <person name="Sharon I."/>
            <person name="Castelle C.J."/>
            <person name="Probst A.J."/>
            <person name="Thomas B.C."/>
            <person name="Singh A."/>
            <person name="Wilkins M.J."/>
            <person name="Karaoz U."/>
            <person name="Brodie E.L."/>
            <person name="Williams K.H."/>
            <person name="Hubbard S.S."/>
            <person name="Banfield J.F."/>
        </authorList>
    </citation>
    <scope>NUCLEOTIDE SEQUENCE [LARGE SCALE GENOMIC DNA]</scope>
</reference>
<comment type="caution">
    <text evidence="2">The sequence shown here is derived from an EMBL/GenBank/DDBJ whole genome shotgun (WGS) entry which is preliminary data.</text>
</comment>
<proteinExistence type="predicted"/>
<name>A0A1G2N2R3_9BACT</name>
<evidence type="ECO:0000256" key="1">
    <source>
        <dbReference type="SAM" id="Phobius"/>
    </source>
</evidence>
<evidence type="ECO:0000313" key="3">
    <source>
        <dbReference type="Proteomes" id="UP000178089"/>
    </source>
</evidence>
<keyword evidence="1" id="KW-0812">Transmembrane</keyword>
<dbReference type="EMBL" id="MHRT01000001">
    <property type="protein sequence ID" value="OHA29699.1"/>
    <property type="molecule type" value="Genomic_DNA"/>
</dbReference>
<keyword evidence="1" id="KW-0472">Membrane</keyword>
<accession>A0A1G2N2R3</accession>
<dbReference type="AlphaFoldDB" id="A0A1G2N2R3"/>
<dbReference type="STRING" id="1802315.A3F51_03150"/>